<evidence type="ECO:0000313" key="2">
    <source>
        <dbReference type="EMBL" id="MDY7229894.1"/>
    </source>
</evidence>
<keyword evidence="3" id="KW-1185">Reference proteome</keyword>
<evidence type="ECO:0000259" key="1">
    <source>
        <dbReference type="Pfam" id="PF14455"/>
    </source>
</evidence>
<sequence length="215" mass="24616">MRVEPAVSRAKFDAEIRHLDEQVAPLRRWGCWVQRARYPEVDVVFVPRTPLRISFSVPVSGGLIGQAKHAVAHAREAELSVLAARAFGVRVLMDDYDQRAPSVTFRDPWTWELLSFDEMLRAILVDEKGNTRPVLVEAHPVTKQPFLCLRGTREYHEHPQHSGDDWVLLRGGFGLFSLLSTVWRTCVENARPHLLLNPPAQVQVQWEPVASRRMR</sequence>
<gene>
    <name evidence="2" type="ORF">SYV04_26105</name>
</gene>
<organism evidence="2 3">
    <name type="scientific">Hyalangium rubrum</name>
    <dbReference type="NCBI Taxonomy" id="3103134"/>
    <lineage>
        <taxon>Bacteria</taxon>
        <taxon>Pseudomonadati</taxon>
        <taxon>Myxococcota</taxon>
        <taxon>Myxococcia</taxon>
        <taxon>Myxococcales</taxon>
        <taxon>Cystobacterineae</taxon>
        <taxon>Archangiaceae</taxon>
        <taxon>Hyalangium</taxon>
    </lineage>
</organism>
<dbReference type="InterPro" id="IPR025873">
    <property type="entry name" value="Metal-bd_dom_prd"/>
</dbReference>
<dbReference type="Proteomes" id="UP001291309">
    <property type="component" value="Unassembled WGS sequence"/>
</dbReference>
<evidence type="ECO:0000313" key="3">
    <source>
        <dbReference type="Proteomes" id="UP001291309"/>
    </source>
</evidence>
<dbReference type="EMBL" id="JAXIVS010000009">
    <property type="protein sequence ID" value="MDY7229894.1"/>
    <property type="molecule type" value="Genomic_DNA"/>
</dbReference>
<dbReference type="RefSeq" id="WP_321548614.1">
    <property type="nucleotide sequence ID" value="NZ_JAXIVS010000009.1"/>
</dbReference>
<proteinExistence type="predicted"/>
<comment type="caution">
    <text evidence="2">The sequence shown here is derived from an EMBL/GenBank/DDBJ whole genome shotgun (WGS) entry which is preliminary data.</text>
</comment>
<protein>
    <submittedName>
        <fullName evidence="2">Metal-binding protein</fullName>
    </submittedName>
</protein>
<accession>A0ABU5H8T1</accession>
<feature type="domain" description="Metal binding" evidence="1">
    <location>
        <begin position="88"/>
        <end position="183"/>
    </location>
</feature>
<dbReference type="Pfam" id="PF14455">
    <property type="entry name" value="Metal_CEHH"/>
    <property type="match status" value="1"/>
</dbReference>
<reference evidence="2 3" key="1">
    <citation type="submission" date="2023-12" db="EMBL/GenBank/DDBJ databases">
        <title>the genome sequence of Hyalangium sp. s54d21.</title>
        <authorList>
            <person name="Zhang X."/>
        </authorList>
    </citation>
    <scope>NUCLEOTIDE SEQUENCE [LARGE SCALE GENOMIC DNA]</scope>
    <source>
        <strain evidence="3">s54d21</strain>
    </source>
</reference>
<name>A0ABU5H8T1_9BACT</name>